<organism evidence="1 2">
    <name type="scientific">Pseudoalteromonas porphyrae</name>
    <dbReference type="NCBI Taxonomy" id="187330"/>
    <lineage>
        <taxon>Bacteria</taxon>
        <taxon>Pseudomonadati</taxon>
        <taxon>Pseudomonadota</taxon>
        <taxon>Gammaproteobacteria</taxon>
        <taxon>Alteromonadales</taxon>
        <taxon>Pseudoalteromonadaceae</taxon>
        <taxon>Pseudoalteromonas</taxon>
    </lineage>
</organism>
<protein>
    <submittedName>
        <fullName evidence="1">Uncharacterized protein</fullName>
    </submittedName>
</protein>
<keyword evidence="2" id="KW-1185">Reference proteome</keyword>
<gene>
    <name evidence="1" type="ORF">ADS77_14325</name>
</gene>
<proteinExistence type="predicted"/>
<dbReference type="STRING" id="187330.AMS58_14345"/>
<dbReference type="EMBL" id="LHPH01000017">
    <property type="protein sequence ID" value="KPH61533.1"/>
    <property type="molecule type" value="Genomic_DNA"/>
</dbReference>
<name>A0A0N1EH91_9GAMM</name>
<evidence type="ECO:0000313" key="2">
    <source>
        <dbReference type="Proteomes" id="UP000037848"/>
    </source>
</evidence>
<dbReference type="AlphaFoldDB" id="A0A0N1EH91"/>
<evidence type="ECO:0000313" key="1">
    <source>
        <dbReference type="EMBL" id="KPH61533.1"/>
    </source>
</evidence>
<dbReference type="RefSeq" id="WP_054455030.1">
    <property type="nucleotide sequence ID" value="NZ_LHPH01000017.1"/>
</dbReference>
<comment type="caution">
    <text evidence="1">The sequence shown here is derived from an EMBL/GenBank/DDBJ whole genome shotgun (WGS) entry which is preliminary data.</text>
</comment>
<accession>A0A0N1EH91</accession>
<reference evidence="1 2" key="1">
    <citation type="submission" date="2015-08" db="EMBL/GenBank/DDBJ databases">
        <title>Draft Genome Sequence of Pseudoalteromonas porphyrae UCD-SED14.</title>
        <authorList>
            <person name="Coil D.A."/>
            <person name="Jospin G."/>
            <person name="Lee R.D."/>
            <person name="Eisen J.A."/>
        </authorList>
    </citation>
    <scope>NUCLEOTIDE SEQUENCE [LARGE SCALE GENOMIC DNA]</scope>
    <source>
        <strain evidence="1 2">UCD-SED14</strain>
    </source>
</reference>
<dbReference type="PATRIC" id="fig|187330.3.peg.1289"/>
<dbReference type="OrthoDB" id="1437448at2"/>
<dbReference type="Proteomes" id="UP000037848">
    <property type="component" value="Unassembled WGS sequence"/>
</dbReference>
<sequence>MDILIKNEAGTAPVATAQSDDANINANDLHVTNLDPTGLIILNSDYLVGLDDGTGMVGRTCIEKNGNTATFRK</sequence>